<evidence type="ECO:0000313" key="2">
    <source>
        <dbReference type="Proteomes" id="UP000784294"/>
    </source>
</evidence>
<accession>A0A3S5APM3</accession>
<sequence>MSCHLAFRVDAVHLGERKKIGRVRCLLVYLQLLRSSPGDTRLVSLKKIYYLKGWNCWTNGSQYLPIKSALKYNGLPEERMNGLSDNQYLNLIVVAAHGLGLMFDVPLGGINESTTPYPAVVGPDHSSCFVKPQNPHLFGSCSRSSGRQKSITSNDSANLPSAIQDGFVSEGEFSVVTLPTAGHLAACG</sequence>
<dbReference type="Proteomes" id="UP000784294">
    <property type="component" value="Unassembled WGS sequence"/>
</dbReference>
<protein>
    <submittedName>
        <fullName evidence="1">Uncharacterized protein</fullName>
    </submittedName>
</protein>
<name>A0A3S5APM3_9PLAT</name>
<feature type="non-terminal residue" evidence="1">
    <location>
        <position position="188"/>
    </location>
</feature>
<keyword evidence="2" id="KW-1185">Reference proteome</keyword>
<dbReference type="AlphaFoldDB" id="A0A3S5APM3"/>
<reference evidence="1" key="1">
    <citation type="submission" date="2018-11" db="EMBL/GenBank/DDBJ databases">
        <authorList>
            <consortium name="Pathogen Informatics"/>
        </authorList>
    </citation>
    <scope>NUCLEOTIDE SEQUENCE</scope>
</reference>
<evidence type="ECO:0000313" key="1">
    <source>
        <dbReference type="EMBL" id="VEL42104.1"/>
    </source>
</evidence>
<gene>
    <name evidence="1" type="ORF">PXEA_LOCUS35544</name>
</gene>
<proteinExistence type="predicted"/>
<organism evidence="1 2">
    <name type="scientific">Protopolystoma xenopodis</name>
    <dbReference type="NCBI Taxonomy" id="117903"/>
    <lineage>
        <taxon>Eukaryota</taxon>
        <taxon>Metazoa</taxon>
        <taxon>Spiralia</taxon>
        <taxon>Lophotrochozoa</taxon>
        <taxon>Platyhelminthes</taxon>
        <taxon>Monogenea</taxon>
        <taxon>Polyopisthocotylea</taxon>
        <taxon>Polystomatidea</taxon>
        <taxon>Polystomatidae</taxon>
        <taxon>Protopolystoma</taxon>
    </lineage>
</organism>
<comment type="caution">
    <text evidence="1">The sequence shown here is derived from an EMBL/GenBank/DDBJ whole genome shotgun (WGS) entry which is preliminary data.</text>
</comment>
<dbReference type="EMBL" id="CAAALY010272661">
    <property type="protein sequence ID" value="VEL42104.1"/>
    <property type="molecule type" value="Genomic_DNA"/>
</dbReference>